<accession>A0A8R1YFJ7</accession>
<name>A0A454XZM9_PRIPA</name>
<dbReference type="AlphaFoldDB" id="A0A454XZM9"/>
<protein>
    <submittedName>
        <fullName evidence="1">Uncharacterized protein</fullName>
    </submittedName>
</protein>
<proteinExistence type="predicted"/>
<keyword evidence="2" id="KW-1185">Reference proteome</keyword>
<reference evidence="1" key="2">
    <citation type="submission" date="2022-06" db="UniProtKB">
        <authorList>
            <consortium name="EnsemblMetazoa"/>
        </authorList>
    </citation>
    <scope>IDENTIFICATION</scope>
    <source>
        <strain evidence="1">PS312</strain>
    </source>
</reference>
<evidence type="ECO:0000313" key="1">
    <source>
        <dbReference type="EnsemblMetazoa" id="PPA15572.1"/>
    </source>
</evidence>
<dbReference type="Proteomes" id="UP000005239">
    <property type="component" value="Unassembled WGS sequence"/>
</dbReference>
<sequence>MHSYYACPRSSREMSRSTLILAFIAATASAHISGGGGGRQYQVPPAAQAVHLEHHEESLGPVIRTGRYRVIQEKIIGGQHSADAYQQGPPPEVQAREGGDEVLHLDRPFLDGRPEDVAQHGQRFHYDGPNDGRRVYIYRRVHTPVRVTNGVIERLGPGQTVERWAEGGYKGAQTHNLDVYHRFGSNVFSDRVIPVKSVIGGDLL</sequence>
<gene>
    <name evidence="1" type="primary">WBGene00105126</name>
</gene>
<reference evidence="2" key="1">
    <citation type="journal article" date="2008" name="Nat. Genet.">
        <title>The Pristionchus pacificus genome provides a unique perspective on nematode lifestyle and parasitism.</title>
        <authorList>
            <person name="Dieterich C."/>
            <person name="Clifton S.W."/>
            <person name="Schuster L.N."/>
            <person name="Chinwalla A."/>
            <person name="Delehaunty K."/>
            <person name="Dinkelacker I."/>
            <person name="Fulton L."/>
            <person name="Fulton R."/>
            <person name="Godfrey J."/>
            <person name="Minx P."/>
            <person name="Mitreva M."/>
            <person name="Roeseler W."/>
            <person name="Tian H."/>
            <person name="Witte H."/>
            <person name="Yang S.P."/>
            <person name="Wilson R.K."/>
            <person name="Sommer R.J."/>
        </authorList>
    </citation>
    <scope>NUCLEOTIDE SEQUENCE [LARGE SCALE GENOMIC DNA]</scope>
    <source>
        <strain evidence="2">PS312</strain>
    </source>
</reference>
<accession>A0A454XZM9</accession>
<dbReference type="EnsemblMetazoa" id="PPA15572.1">
    <property type="protein sequence ID" value="PPA15572.1"/>
    <property type="gene ID" value="WBGene00105126"/>
</dbReference>
<organism evidence="1 2">
    <name type="scientific">Pristionchus pacificus</name>
    <name type="common">Parasitic nematode worm</name>
    <dbReference type="NCBI Taxonomy" id="54126"/>
    <lineage>
        <taxon>Eukaryota</taxon>
        <taxon>Metazoa</taxon>
        <taxon>Ecdysozoa</taxon>
        <taxon>Nematoda</taxon>
        <taxon>Chromadorea</taxon>
        <taxon>Rhabditida</taxon>
        <taxon>Rhabditina</taxon>
        <taxon>Diplogasteromorpha</taxon>
        <taxon>Diplogasteroidea</taxon>
        <taxon>Neodiplogasteridae</taxon>
        <taxon>Pristionchus</taxon>
    </lineage>
</organism>
<evidence type="ECO:0000313" key="2">
    <source>
        <dbReference type="Proteomes" id="UP000005239"/>
    </source>
</evidence>